<keyword evidence="3" id="KW-0167">Capsid protein</keyword>
<evidence type="ECO:0000313" key="3">
    <source>
        <dbReference type="EMBL" id="MBB6102302.1"/>
    </source>
</evidence>
<dbReference type="Proteomes" id="UP000571554">
    <property type="component" value="Unassembled WGS sequence"/>
</dbReference>
<feature type="domain" description="Spore coat protein U/FanG" evidence="2">
    <location>
        <begin position="187"/>
        <end position="318"/>
    </location>
</feature>
<dbReference type="InterPro" id="IPR007893">
    <property type="entry name" value="Spore_coat_U/FanG"/>
</dbReference>
<gene>
    <name evidence="3" type="ORF">F4827_002151</name>
</gene>
<name>A0A7W9TVP8_9BURK</name>
<keyword evidence="4" id="KW-1185">Reference proteome</keyword>
<dbReference type="AlphaFoldDB" id="A0A7W9TVP8"/>
<proteinExistence type="predicted"/>
<dbReference type="EMBL" id="JACHBW010000005">
    <property type="protein sequence ID" value="MBB6102302.1"/>
    <property type="molecule type" value="Genomic_DNA"/>
</dbReference>
<feature type="signal peptide" evidence="1">
    <location>
        <begin position="1"/>
        <end position="26"/>
    </location>
</feature>
<organism evidence="3 4">
    <name type="scientific">Paraburkholderia bannensis</name>
    <dbReference type="NCBI Taxonomy" id="765414"/>
    <lineage>
        <taxon>Bacteria</taxon>
        <taxon>Pseudomonadati</taxon>
        <taxon>Pseudomonadota</taxon>
        <taxon>Betaproteobacteria</taxon>
        <taxon>Burkholderiales</taxon>
        <taxon>Burkholderiaceae</taxon>
        <taxon>Paraburkholderia</taxon>
    </lineage>
</organism>
<feature type="chain" id="PRO_5030611682" evidence="1">
    <location>
        <begin position="27"/>
        <end position="321"/>
    </location>
</feature>
<protein>
    <submittedName>
        <fullName evidence="3">Spore coat protein U-like protein</fullName>
    </submittedName>
</protein>
<comment type="caution">
    <text evidence="3">The sequence shown here is derived from an EMBL/GenBank/DDBJ whole genome shotgun (WGS) entry which is preliminary data.</text>
</comment>
<sequence>MRTIRRAFWMLGVSLVLLFAASGARAQSCQAVANPVGFGSVSPIANVAYTTTSTISVTCTWPAVSLTPDVLVCLNLGGTSPRSLVNGSNTLSYDLYRDSGHAQAWGSTYSGTTPISLTMTKPSGTTLTTTVTVYGQISSSQPTVPTVNSASTTYTQTFGGNTTSINYGFYLLVAPTCASLATGGSFPFTVTATVINNCNITATNVAFGSAGVLSSALTATGAITTVCTNGDAFRIALNGGASGNVGARAMQRSGGGGTVNYQLYLDSNRSSAWGDGTGSTAMQAGTGSGTQQVFTVYGKVPVQSTPAPGNYSDTITATIYF</sequence>
<dbReference type="Pfam" id="PF05229">
    <property type="entry name" value="SCPU"/>
    <property type="match status" value="2"/>
</dbReference>
<dbReference type="SMART" id="SM00972">
    <property type="entry name" value="SCPU"/>
    <property type="match status" value="2"/>
</dbReference>
<reference evidence="3 4" key="1">
    <citation type="submission" date="2020-08" db="EMBL/GenBank/DDBJ databases">
        <title>Above-ground endophytic microbial communities from plants in different locations in the United States.</title>
        <authorList>
            <person name="Frank C."/>
        </authorList>
    </citation>
    <scope>NUCLEOTIDE SEQUENCE [LARGE SCALE GENOMIC DNA]</scope>
    <source>
        <strain evidence="3 4">WP4_2_2</strain>
    </source>
</reference>
<keyword evidence="3" id="KW-0946">Virion</keyword>
<dbReference type="InterPro" id="IPR053167">
    <property type="entry name" value="Spore_coat_component"/>
</dbReference>
<keyword evidence="1" id="KW-0732">Signal</keyword>
<accession>A0A7W9TVP8</accession>
<dbReference type="PANTHER" id="PTHR37089:SF4">
    <property type="entry name" value="EXPORTED PROTEIN"/>
    <property type="match status" value="1"/>
</dbReference>
<evidence type="ECO:0000313" key="4">
    <source>
        <dbReference type="Proteomes" id="UP000571554"/>
    </source>
</evidence>
<feature type="domain" description="Spore coat protein U/FanG" evidence="2">
    <location>
        <begin position="18"/>
        <end position="146"/>
    </location>
</feature>
<dbReference type="PANTHER" id="PTHR37089">
    <property type="entry name" value="PROTEIN U-RELATED"/>
    <property type="match status" value="1"/>
</dbReference>
<evidence type="ECO:0000259" key="2">
    <source>
        <dbReference type="Pfam" id="PF05229"/>
    </source>
</evidence>
<evidence type="ECO:0000256" key="1">
    <source>
        <dbReference type="SAM" id="SignalP"/>
    </source>
</evidence>